<feature type="compositionally biased region" description="Pro residues" evidence="2">
    <location>
        <begin position="283"/>
        <end position="292"/>
    </location>
</feature>
<accession>A0A0L9VU42</accession>
<feature type="region of interest" description="Disordered" evidence="2">
    <location>
        <begin position="265"/>
        <end position="312"/>
    </location>
</feature>
<proteinExistence type="predicted"/>
<feature type="region of interest" description="Disordered" evidence="2">
    <location>
        <begin position="145"/>
        <end position="164"/>
    </location>
</feature>
<keyword evidence="1" id="KW-0175">Coiled coil</keyword>
<feature type="coiled-coil region" evidence="1">
    <location>
        <begin position="214"/>
        <end position="245"/>
    </location>
</feature>
<evidence type="ECO:0000256" key="2">
    <source>
        <dbReference type="SAM" id="MobiDB-lite"/>
    </source>
</evidence>
<feature type="region of interest" description="Disordered" evidence="2">
    <location>
        <begin position="39"/>
        <end position="82"/>
    </location>
</feature>
<dbReference type="Gramene" id="KOM58289">
    <property type="protein sequence ID" value="KOM58289"/>
    <property type="gene ID" value="LR48_Vigan11g132300"/>
</dbReference>
<evidence type="ECO:0000256" key="1">
    <source>
        <dbReference type="SAM" id="Coils"/>
    </source>
</evidence>
<organism evidence="3 4">
    <name type="scientific">Phaseolus angularis</name>
    <name type="common">Azuki bean</name>
    <name type="synonym">Vigna angularis</name>
    <dbReference type="NCBI Taxonomy" id="3914"/>
    <lineage>
        <taxon>Eukaryota</taxon>
        <taxon>Viridiplantae</taxon>
        <taxon>Streptophyta</taxon>
        <taxon>Embryophyta</taxon>
        <taxon>Tracheophyta</taxon>
        <taxon>Spermatophyta</taxon>
        <taxon>Magnoliopsida</taxon>
        <taxon>eudicotyledons</taxon>
        <taxon>Gunneridae</taxon>
        <taxon>Pentapetalae</taxon>
        <taxon>rosids</taxon>
        <taxon>fabids</taxon>
        <taxon>Fabales</taxon>
        <taxon>Fabaceae</taxon>
        <taxon>Papilionoideae</taxon>
        <taxon>50 kb inversion clade</taxon>
        <taxon>NPAAA clade</taxon>
        <taxon>indigoferoid/millettioid clade</taxon>
        <taxon>Phaseoleae</taxon>
        <taxon>Vigna</taxon>
    </lineage>
</organism>
<reference evidence="4" key="1">
    <citation type="journal article" date="2015" name="Proc. Natl. Acad. Sci. U.S.A.">
        <title>Genome sequencing of adzuki bean (Vigna angularis) provides insight into high starch and low fat accumulation and domestication.</title>
        <authorList>
            <person name="Yang K."/>
            <person name="Tian Z."/>
            <person name="Chen C."/>
            <person name="Luo L."/>
            <person name="Zhao B."/>
            <person name="Wang Z."/>
            <person name="Yu L."/>
            <person name="Li Y."/>
            <person name="Sun Y."/>
            <person name="Li W."/>
            <person name="Chen Y."/>
            <person name="Li Y."/>
            <person name="Zhang Y."/>
            <person name="Ai D."/>
            <person name="Zhao J."/>
            <person name="Shang C."/>
            <person name="Ma Y."/>
            <person name="Wu B."/>
            <person name="Wang M."/>
            <person name="Gao L."/>
            <person name="Sun D."/>
            <person name="Zhang P."/>
            <person name="Guo F."/>
            <person name="Wang W."/>
            <person name="Li Y."/>
            <person name="Wang J."/>
            <person name="Varshney R.K."/>
            <person name="Wang J."/>
            <person name="Ling H.Q."/>
            <person name="Wan P."/>
        </authorList>
    </citation>
    <scope>NUCLEOTIDE SEQUENCE</scope>
    <source>
        <strain evidence="4">cv. Jingnong 6</strain>
    </source>
</reference>
<dbReference type="EMBL" id="CM003381">
    <property type="protein sequence ID" value="KOM58289.1"/>
    <property type="molecule type" value="Genomic_DNA"/>
</dbReference>
<dbReference type="AlphaFoldDB" id="A0A0L9VU42"/>
<protein>
    <submittedName>
        <fullName evidence="3">Uncharacterized protein</fullName>
    </submittedName>
</protein>
<evidence type="ECO:0000313" key="4">
    <source>
        <dbReference type="Proteomes" id="UP000053144"/>
    </source>
</evidence>
<evidence type="ECO:0000313" key="3">
    <source>
        <dbReference type="EMBL" id="KOM58289.1"/>
    </source>
</evidence>
<sequence length="312" mass="34807">MQLCYINVIFTPSSYLCSTPSSYHVVHPPPTPTHPLVIITPTAPPNPTSIPSSSSIPPSETVTPSADPDLAGDGDDVDPPLHDRPWIEPYGKGFIPSRVASQTITRSIKQQYLNPWPTWGAIPIDNRKPFSERFTMKEEFSTRLSQIRSEHGSAPTPDDATNEDDDIRRTQCWVDVVGGKKKGRVYDVGQLAANYTISRGGTLKHQPSSSTTTAEETIERLTQLLQKRDQENHDLRENYNDLRTEFTNFKSLVMRALPDASDIHSTVPLTQPRPSLSLVVPQQPTPVQPTPIQPSTEQQDDEDHSNDDYVDF</sequence>
<dbReference type="Proteomes" id="UP000053144">
    <property type="component" value="Chromosome 11"/>
</dbReference>
<feature type="compositionally biased region" description="Low complexity" evidence="2">
    <location>
        <begin position="49"/>
        <end position="69"/>
    </location>
</feature>
<feature type="compositionally biased region" description="Polar residues" evidence="2">
    <location>
        <begin position="265"/>
        <end position="274"/>
    </location>
</feature>
<feature type="compositionally biased region" description="Acidic residues" evidence="2">
    <location>
        <begin position="298"/>
        <end position="312"/>
    </location>
</feature>
<name>A0A0L9VU42_PHAAN</name>
<gene>
    <name evidence="3" type="ORF">LR48_Vigan11g132300</name>
</gene>